<gene>
    <name evidence="1" type="ORF">QT711_19295</name>
</gene>
<evidence type="ECO:0000313" key="2">
    <source>
        <dbReference type="Proteomes" id="UP001282284"/>
    </source>
</evidence>
<evidence type="ECO:0000313" key="1">
    <source>
        <dbReference type="EMBL" id="MDW0115299.1"/>
    </source>
</evidence>
<organism evidence="1 2">
    <name type="scientific">Sporosarcina saromensis</name>
    <dbReference type="NCBI Taxonomy" id="359365"/>
    <lineage>
        <taxon>Bacteria</taxon>
        <taxon>Bacillati</taxon>
        <taxon>Bacillota</taxon>
        <taxon>Bacilli</taxon>
        <taxon>Bacillales</taxon>
        <taxon>Caryophanaceae</taxon>
        <taxon>Sporosarcina</taxon>
    </lineage>
</organism>
<comment type="caution">
    <text evidence="1">The sequence shown here is derived from an EMBL/GenBank/DDBJ whole genome shotgun (WGS) entry which is preliminary data.</text>
</comment>
<dbReference type="Proteomes" id="UP001282284">
    <property type="component" value="Unassembled WGS sequence"/>
</dbReference>
<dbReference type="EMBL" id="JAUBDI010000039">
    <property type="protein sequence ID" value="MDW0115299.1"/>
    <property type="molecule type" value="Genomic_DNA"/>
</dbReference>
<accession>A0ABU4GE79</accession>
<keyword evidence="2" id="KW-1185">Reference proteome</keyword>
<reference evidence="1 2" key="1">
    <citation type="submission" date="2023-06" db="EMBL/GenBank/DDBJ databases">
        <title>Sporosarcina sp. nov., isolated from Korean traditional fermented seafood 'Jeotgal'.</title>
        <authorList>
            <person name="Yang A.I."/>
            <person name="Shin N.-R."/>
        </authorList>
    </citation>
    <scope>NUCLEOTIDE SEQUENCE [LARGE SCALE GENOMIC DNA]</scope>
    <source>
        <strain evidence="1 2">KCTC13119</strain>
    </source>
</reference>
<dbReference type="RefSeq" id="WP_317946898.1">
    <property type="nucleotide sequence ID" value="NZ_JAUBDI010000039.1"/>
</dbReference>
<name>A0ABU4GE79_9BACL</name>
<evidence type="ECO:0008006" key="3">
    <source>
        <dbReference type="Google" id="ProtNLM"/>
    </source>
</evidence>
<sequence length="93" mass="11082">MGSKNIIWLPAVREKLMQFRSEHFTPEETLEFIFTLILAIEESLRDEFILKTYTEEFGFYKGLSRIVIRKFKIYYEKDQNNIIILGILFPGEA</sequence>
<protein>
    <recommendedName>
        <fullName evidence="3">Type II toxin-antitoxin system RelE/ParE family toxin</fullName>
    </recommendedName>
</protein>
<proteinExistence type="predicted"/>